<organism evidence="1 2">
    <name type="scientific">Musa troglodytarum</name>
    <name type="common">fe'i banana</name>
    <dbReference type="NCBI Taxonomy" id="320322"/>
    <lineage>
        <taxon>Eukaryota</taxon>
        <taxon>Viridiplantae</taxon>
        <taxon>Streptophyta</taxon>
        <taxon>Embryophyta</taxon>
        <taxon>Tracheophyta</taxon>
        <taxon>Spermatophyta</taxon>
        <taxon>Magnoliopsida</taxon>
        <taxon>Liliopsida</taxon>
        <taxon>Zingiberales</taxon>
        <taxon>Musaceae</taxon>
        <taxon>Musa</taxon>
    </lineage>
</organism>
<accession>A0A9E7IIX7</accession>
<dbReference type="EMBL" id="CP097511">
    <property type="protein sequence ID" value="URE49179.1"/>
    <property type="molecule type" value="Genomic_DNA"/>
</dbReference>
<dbReference type="Proteomes" id="UP001055439">
    <property type="component" value="Chromosome 9"/>
</dbReference>
<sequence>MRKLTMTTRRWRMWNERTSSMGSLWLLASNLITALEWRHHSYMVALKVKAPPIGSFAPLHTPIDLVMVLDLSQGMIREKL</sequence>
<dbReference type="AlphaFoldDB" id="A0A9E7IIX7"/>
<proteinExistence type="predicted"/>
<evidence type="ECO:0000313" key="1">
    <source>
        <dbReference type="EMBL" id="URE49179.1"/>
    </source>
</evidence>
<name>A0A9E7IIX7_9LILI</name>
<keyword evidence="2" id="KW-1185">Reference proteome</keyword>
<gene>
    <name evidence="1" type="ORF">MUK42_13796</name>
</gene>
<protein>
    <submittedName>
        <fullName evidence="1">Uncharacterized protein</fullName>
    </submittedName>
</protein>
<reference evidence="1" key="1">
    <citation type="submission" date="2022-05" db="EMBL/GenBank/DDBJ databases">
        <title>The Musa troglodytarum L. genome provides insights into the mechanism of non-climacteric behaviour and enrichment of carotenoids.</title>
        <authorList>
            <person name="Wang J."/>
        </authorList>
    </citation>
    <scope>NUCLEOTIDE SEQUENCE</scope>
    <source>
        <tissue evidence="1">Leaf</tissue>
    </source>
</reference>
<evidence type="ECO:0000313" key="2">
    <source>
        <dbReference type="Proteomes" id="UP001055439"/>
    </source>
</evidence>